<feature type="transmembrane region" description="Helical" evidence="6">
    <location>
        <begin position="321"/>
        <end position="340"/>
    </location>
</feature>
<dbReference type="GO" id="GO:0005886">
    <property type="term" value="C:plasma membrane"/>
    <property type="evidence" value="ECO:0007669"/>
    <property type="project" value="UniProtKB-SubCell"/>
</dbReference>
<accession>A0A8J3X2V2</accession>
<dbReference type="EMBL" id="BOON01000059">
    <property type="protein sequence ID" value="GII25835.1"/>
    <property type="molecule type" value="Genomic_DNA"/>
</dbReference>
<dbReference type="RefSeq" id="WP_168118245.1">
    <property type="nucleotide sequence ID" value="NZ_BOON01000059.1"/>
</dbReference>
<evidence type="ECO:0000256" key="4">
    <source>
        <dbReference type="ARBA" id="ARBA00022989"/>
    </source>
</evidence>
<dbReference type="AlphaFoldDB" id="A0A8J3X2V2"/>
<protein>
    <submittedName>
        <fullName evidence="8">Copper resistance protein D</fullName>
    </submittedName>
</protein>
<feature type="transmembrane region" description="Helical" evidence="6">
    <location>
        <begin position="247"/>
        <end position="268"/>
    </location>
</feature>
<evidence type="ECO:0000256" key="5">
    <source>
        <dbReference type="ARBA" id="ARBA00023136"/>
    </source>
</evidence>
<keyword evidence="9" id="KW-1185">Reference proteome</keyword>
<feature type="transmembrane region" description="Helical" evidence="6">
    <location>
        <begin position="111"/>
        <end position="138"/>
    </location>
</feature>
<feature type="transmembrane region" description="Helical" evidence="6">
    <location>
        <begin position="496"/>
        <end position="516"/>
    </location>
</feature>
<feature type="transmembrane region" description="Helical" evidence="6">
    <location>
        <begin position="528"/>
        <end position="551"/>
    </location>
</feature>
<feature type="transmembrane region" description="Helical" evidence="6">
    <location>
        <begin position="183"/>
        <end position="202"/>
    </location>
</feature>
<keyword evidence="2" id="KW-1003">Cell membrane</keyword>
<feature type="transmembrane region" description="Helical" evidence="6">
    <location>
        <begin position="563"/>
        <end position="593"/>
    </location>
</feature>
<evidence type="ECO:0000259" key="7">
    <source>
        <dbReference type="Pfam" id="PF05425"/>
    </source>
</evidence>
<name>A0A8J3X2V2_9ACTN</name>
<feature type="transmembrane region" description="Helical" evidence="6">
    <location>
        <begin position="21"/>
        <end position="44"/>
    </location>
</feature>
<keyword evidence="5 6" id="KW-0472">Membrane</keyword>
<keyword evidence="4 6" id="KW-1133">Transmembrane helix</keyword>
<dbReference type="GO" id="GO:0006825">
    <property type="term" value="P:copper ion transport"/>
    <property type="evidence" value="ECO:0007669"/>
    <property type="project" value="InterPro"/>
</dbReference>
<feature type="transmembrane region" description="Helical" evidence="6">
    <location>
        <begin position="448"/>
        <end position="470"/>
    </location>
</feature>
<evidence type="ECO:0000313" key="8">
    <source>
        <dbReference type="EMBL" id="GII25835.1"/>
    </source>
</evidence>
<evidence type="ECO:0000256" key="3">
    <source>
        <dbReference type="ARBA" id="ARBA00022692"/>
    </source>
</evidence>
<dbReference type="InterPro" id="IPR032694">
    <property type="entry name" value="CopC/D"/>
</dbReference>
<organism evidence="8 9">
    <name type="scientific">Planosporangium mesophilum</name>
    <dbReference type="NCBI Taxonomy" id="689768"/>
    <lineage>
        <taxon>Bacteria</taxon>
        <taxon>Bacillati</taxon>
        <taxon>Actinomycetota</taxon>
        <taxon>Actinomycetes</taxon>
        <taxon>Micromonosporales</taxon>
        <taxon>Micromonosporaceae</taxon>
        <taxon>Planosporangium</taxon>
    </lineage>
</organism>
<feature type="transmembrane region" description="Helical" evidence="6">
    <location>
        <begin position="158"/>
        <end position="176"/>
    </location>
</feature>
<proteinExistence type="predicted"/>
<evidence type="ECO:0000256" key="2">
    <source>
        <dbReference type="ARBA" id="ARBA00022475"/>
    </source>
</evidence>
<dbReference type="PANTHER" id="PTHR34820">
    <property type="entry name" value="INNER MEMBRANE PROTEIN YEBZ"/>
    <property type="match status" value="1"/>
</dbReference>
<feature type="transmembrane region" description="Helical" evidence="6">
    <location>
        <begin position="381"/>
        <end position="401"/>
    </location>
</feature>
<dbReference type="Pfam" id="PF09678">
    <property type="entry name" value="Caa3_CtaG"/>
    <property type="match status" value="1"/>
</dbReference>
<evidence type="ECO:0000256" key="6">
    <source>
        <dbReference type="SAM" id="Phobius"/>
    </source>
</evidence>
<dbReference type="InterPro" id="IPR008457">
    <property type="entry name" value="Cu-R_CopD_dom"/>
</dbReference>
<feature type="transmembrane region" description="Helical" evidence="6">
    <location>
        <begin position="280"/>
        <end position="301"/>
    </location>
</feature>
<dbReference type="Pfam" id="PF05425">
    <property type="entry name" value="CopD"/>
    <property type="match status" value="1"/>
</dbReference>
<gene>
    <name evidence="8" type="ORF">Pme01_54320</name>
</gene>
<reference evidence="8" key="1">
    <citation type="submission" date="2021-01" db="EMBL/GenBank/DDBJ databases">
        <title>Whole genome shotgun sequence of Planosporangium mesophilum NBRC 109066.</title>
        <authorList>
            <person name="Komaki H."/>
            <person name="Tamura T."/>
        </authorList>
    </citation>
    <scope>NUCLEOTIDE SEQUENCE</scope>
    <source>
        <strain evidence="8">NBRC 109066</strain>
    </source>
</reference>
<feature type="transmembrane region" description="Helical" evidence="6">
    <location>
        <begin position="613"/>
        <end position="635"/>
    </location>
</feature>
<dbReference type="Proteomes" id="UP000599074">
    <property type="component" value="Unassembled WGS sequence"/>
</dbReference>
<feature type="transmembrane region" description="Helical" evidence="6">
    <location>
        <begin position="413"/>
        <end position="436"/>
    </location>
</feature>
<evidence type="ECO:0000256" key="1">
    <source>
        <dbReference type="ARBA" id="ARBA00004651"/>
    </source>
</evidence>
<feature type="transmembrane region" description="Helical" evidence="6">
    <location>
        <begin position="64"/>
        <end position="91"/>
    </location>
</feature>
<dbReference type="InterPro" id="IPR019108">
    <property type="entry name" value="Caa3_assmbl_CtaG-rel"/>
</dbReference>
<feature type="transmembrane region" description="Helical" evidence="6">
    <location>
        <begin position="214"/>
        <end position="235"/>
    </location>
</feature>
<comment type="subcellular location">
    <subcellularLocation>
        <location evidence="1">Cell membrane</location>
        <topology evidence="1">Multi-pass membrane protein</topology>
    </subcellularLocation>
</comment>
<dbReference type="PANTHER" id="PTHR34820:SF4">
    <property type="entry name" value="INNER MEMBRANE PROTEIN YEBZ"/>
    <property type="match status" value="1"/>
</dbReference>
<feature type="domain" description="Copper resistance protein D" evidence="7">
    <location>
        <begin position="243"/>
        <end position="339"/>
    </location>
</feature>
<evidence type="ECO:0000313" key="9">
    <source>
        <dbReference type="Proteomes" id="UP000599074"/>
    </source>
</evidence>
<keyword evidence="3 6" id="KW-0812">Transmembrane</keyword>
<sequence>MSRTSAPVPTPAVPKTRRWRVLPVLAAIISTIAVLVLVVALRTGGGAGAGELPGLPDPGSGTRWGLPVVRLLTDALGTLTVGLAVTAAFLLPGDAKLISAPAYRLLRRGAWAALGWAAASMALLALTLSDLLGVPLPAAVSASGLVSFVTSVSTGRAYAIQAGLAVAVAVGCARVLRRNAAAWTALLALVAVLVPAFTGHAAGAGNHQVAVTSLAMHVVAAALWAGGLAALLALRNADVLAGVAARYSRLALGCFAVVAFSGAANAWVRLGSLDQLWRSGYGALVLGKMVALLVLGVFGALHRRRALPALRAGHPAAFRRFAGAEVVVFAATYGLAVALSRSPTPVPSNPLSPDPTTDLLGFAMPPAPTMARMITEVVPDLFFITVATVAAGAYLAGVWRLHRRGVAWPAERTACWLAGVVVLAAATLLGVGKYAYILFSAHMAQHMVLSMVVPVLLVLGAPATLALRALRPSPDPAVRGPREWLLLALNSRLTRVLTHPVVALALVVGSLYALYFSRLFEFLMRTHLGHLAMLTHFVVTGYLFFWVVVGVDPGRRPLPHPVLVIVHFASMSFHAFFGVTLMLTSGLLAASWFGALHPAWRGPLAADQNLAAGIAWAFGEIPAAAVMVILVRQWITTDEREQRRLDRAADRADADGTEDELARYNAFLRAANARRERR</sequence>
<comment type="caution">
    <text evidence="8">The sequence shown here is derived from an EMBL/GenBank/DDBJ whole genome shotgun (WGS) entry which is preliminary data.</text>
</comment>